<dbReference type="Proteomes" id="UP001208570">
    <property type="component" value="Unassembled WGS sequence"/>
</dbReference>
<sequence length="182" mass="21012">MVTDGGGWTVVLRRQDDSINFTREWQDFKDGFGSLNGEFYLGNEMIHKLTLGEDKKYSLVVDLEAYDGQNGFGFYTDFSIGPESDNYKLHISGYLLNSTVGDSLTYHDGMMFSTIRRDNDKLVNTNCAVKYKPWWHKNCCHSSLFAKYGKYPILSERGGMNWQYDWGTKNFAKRATMMIRPN</sequence>
<dbReference type="AlphaFoldDB" id="A0AAD9JSF2"/>
<dbReference type="InterPro" id="IPR002181">
    <property type="entry name" value="Fibrinogen_a/b/g_C_dom"/>
</dbReference>
<dbReference type="GO" id="GO:0005615">
    <property type="term" value="C:extracellular space"/>
    <property type="evidence" value="ECO:0007669"/>
    <property type="project" value="TreeGrafter"/>
</dbReference>
<evidence type="ECO:0000313" key="3">
    <source>
        <dbReference type="Proteomes" id="UP001208570"/>
    </source>
</evidence>
<feature type="domain" description="Fibrinogen C-terminal" evidence="1">
    <location>
        <begin position="1"/>
        <end position="182"/>
    </location>
</feature>
<dbReference type="PROSITE" id="PS51406">
    <property type="entry name" value="FIBRINOGEN_C_2"/>
    <property type="match status" value="1"/>
</dbReference>
<gene>
    <name evidence="2" type="ORF">LSH36_172g04051</name>
</gene>
<reference evidence="2" key="1">
    <citation type="journal article" date="2023" name="Mol. Biol. Evol.">
        <title>Third-Generation Sequencing Reveals the Adaptive Role of the Epigenome in Three Deep-Sea Polychaetes.</title>
        <authorList>
            <person name="Perez M."/>
            <person name="Aroh O."/>
            <person name="Sun Y."/>
            <person name="Lan Y."/>
            <person name="Juniper S.K."/>
            <person name="Young C.R."/>
            <person name="Angers B."/>
            <person name="Qian P.Y."/>
        </authorList>
    </citation>
    <scope>NUCLEOTIDE SEQUENCE</scope>
    <source>
        <strain evidence="2">P08H-3</strain>
    </source>
</reference>
<name>A0AAD9JSF2_9ANNE</name>
<dbReference type="InterPro" id="IPR014716">
    <property type="entry name" value="Fibrinogen_a/b/g_C_1"/>
</dbReference>
<keyword evidence="3" id="KW-1185">Reference proteome</keyword>
<organism evidence="2 3">
    <name type="scientific">Paralvinella palmiformis</name>
    <dbReference type="NCBI Taxonomy" id="53620"/>
    <lineage>
        <taxon>Eukaryota</taxon>
        <taxon>Metazoa</taxon>
        <taxon>Spiralia</taxon>
        <taxon>Lophotrochozoa</taxon>
        <taxon>Annelida</taxon>
        <taxon>Polychaeta</taxon>
        <taxon>Sedentaria</taxon>
        <taxon>Canalipalpata</taxon>
        <taxon>Terebellida</taxon>
        <taxon>Terebelliformia</taxon>
        <taxon>Alvinellidae</taxon>
        <taxon>Paralvinella</taxon>
    </lineage>
</organism>
<dbReference type="EMBL" id="JAODUP010000172">
    <property type="protein sequence ID" value="KAK2158367.1"/>
    <property type="molecule type" value="Genomic_DNA"/>
</dbReference>
<dbReference type="Pfam" id="PF00147">
    <property type="entry name" value="Fibrinogen_C"/>
    <property type="match status" value="1"/>
</dbReference>
<dbReference type="SMART" id="SM00186">
    <property type="entry name" value="FBG"/>
    <property type="match status" value="1"/>
</dbReference>
<evidence type="ECO:0000313" key="2">
    <source>
        <dbReference type="EMBL" id="KAK2158367.1"/>
    </source>
</evidence>
<dbReference type="InterPro" id="IPR036056">
    <property type="entry name" value="Fibrinogen-like_C"/>
</dbReference>
<dbReference type="InterPro" id="IPR050373">
    <property type="entry name" value="Fibrinogen_C-term_domain"/>
</dbReference>
<evidence type="ECO:0000259" key="1">
    <source>
        <dbReference type="PROSITE" id="PS51406"/>
    </source>
</evidence>
<protein>
    <recommendedName>
        <fullName evidence="1">Fibrinogen C-terminal domain-containing protein</fullName>
    </recommendedName>
</protein>
<proteinExistence type="predicted"/>
<comment type="caution">
    <text evidence="2">The sequence shown here is derived from an EMBL/GenBank/DDBJ whole genome shotgun (WGS) entry which is preliminary data.</text>
</comment>
<dbReference type="SUPFAM" id="SSF56496">
    <property type="entry name" value="Fibrinogen C-terminal domain-like"/>
    <property type="match status" value="1"/>
</dbReference>
<dbReference type="Gene3D" id="3.90.215.10">
    <property type="entry name" value="Gamma Fibrinogen, chain A, domain 1"/>
    <property type="match status" value="1"/>
</dbReference>
<accession>A0AAD9JSF2</accession>
<dbReference type="CDD" id="cd00087">
    <property type="entry name" value="FReD"/>
    <property type="match status" value="1"/>
</dbReference>
<dbReference type="PANTHER" id="PTHR19143">
    <property type="entry name" value="FIBRINOGEN/TENASCIN/ANGIOPOEITIN"/>
    <property type="match status" value="1"/>
</dbReference>